<dbReference type="AlphaFoldDB" id="A0A1T5C555"/>
<reference evidence="2" key="1">
    <citation type="submission" date="2017-02" db="EMBL/GenBank/DDBJ databases">
        <authorList>
            <person name="Varghese N."/>
            <person name="Submissions S."/>
        </authorList>
    </citation>
    <scope>NUCLEOTIDE SEQUENCE [LARGE SCALE GENOMIC DNA]</scope>
    <source>
        <strain evidence="2">ATCC 35199</strain>
    </source>
</reference>
<organism evidence="1 2">
    <name type="scientific">Acetoanaerobium noterae</name>
    <dbReference type="NCBI Taxonomy" id="745369"/>
    <lineage>
        <taxon>Bacteria</taxon>
        <taxon>Bacillati</taxon>
        <taxon>Bacillota</taxon>
        <taxon>Clostridia</taxon>
        <taxon>Peptostreptococcales</taxon>
        <taxon>Filifactoraceae</taxon>
        <taxon>Acetoanaerobium</taxon>
    </lineage>
</organism>
<evidence type="ECO:0000313" key="1">
    <source>
        <dbReference type="EMBL" id="SKB54521.1"/>
    </source>
</evidence>
<evidence type="ECO:0000313" key="2">
    <source>
        <dbReference type="Proteomes" id="UP000243406"/>
    </source>
</evidence>
<dbReference type="OrthoDB" id="1757932at2"/>
<dbReference type="InterPro" id="IPR016621">
    <property type="entry name" value="UCP014543"/>
</dbReference>
<gene>
    <name evidence="1" type="ORF">SAMN02745120_2014</name>
</gene>
<dbReference type="RefSeq" id="WP_013361300.1">
    <property type="nucleotide sequence ID" value="NZ_CP154629.1"/>
</dbReference>
<protein>
    <recommendedName>
        <fullName evidence="3">DUF3783 domain-containing protein</fullName>
    </recommendedName>
</protein>
<evidence type="ECO:0008006" key="3">
    <source>
        <dbReference type="Google" id="ProtNLM"/>
    </source>
</evidence>
<sequence length="127" mass="14718">MEKIILYGLNDERTKQIHELLNNHGFENIKFISNEMSNCITGFLHDLDGYTPDRKDGVKAPEIEFMMISGFDGERINQLVSAFKTNQIERPVTSALTPSNKDWIFADLVNEVYEEHLYMTSQMNNQK</sequence>
<dbReference type="Pfam" id="PF12646">
    <property type="entry name" value="DUF3783"/>
    <property type="match status" value="1"/>
</dbReference>
<accession>A0A1T5C555</accession>
<dbReference type="Proteomes" id="UP000243406">
    <property type="component" value="Unassembled WGS sequence"/>
</dbReference>
<dbReference type="EMBL" id="FUYN01000004">
    <property type="protein sequence ID" value="SKB54521.1"/>
    <property type="molecule type" value="Genomic_DNA"/>
</dbReference>
<proteinExistence type="predicted"/>
<name>A0A1T5C555_9FIRM</name>
<keyword evidence="2" id="KW-1185">Reference proteome</keyword>